<dbReference type="EMBL" id="JAWRVI010000043">
    <property type="protein sequence ID" value="KAK4086156.1"/>
    <property type="molecule type" value="Genomic_DNA"/>
</dbReference>
<name>A0A2U3E589_PURLI</name>
<proteinExistence type="predicted"/>
<feature type="compositionally biased region" description="Basic and acidic residues" evidence="1">
    <location>
        <begin position="9"/>
        <end position="19"/>
    </location>
</feature>
<dbReference type="Proteomes" id="UP001287286">
    <property type="component" value="Unassembled WGS sequence"/>
</dbReference>
<protein>
    <submittedName>
        <fullName evidence="3">Uncharacterized protein</fullName>
    </submittedName>
</protein>
<comment type="caution">
    <text evidence="3">The sequence shown here is derived from an EMBL/GenBank/DDBJ whole genome shotgun (WGS) entry which is preliminary data.</text>
</comment>
<reference evidence="3 4" key="2">
    <citation type="journal article" date="2016" name="Front. Microbiol.">
        <title>Genome and transcriptome sequences reveal the specific parasitism of the nematophagous Purpureocillium lilacinum 36-1.</title>
        <authorList>
            <person name="Xie J."/>
            <person name="Li S."/>
            <person name="Mo C."/>
            <person name="Xiao X."/>
            <person name="Peng D."/>
            <person name="Wang G."/>
            <person name="Xiao Y."/>
        </authorList>
    </citation>
    <scope>NUCLEOTIDE SEQUENCE [LARGE SCALE GENOMIC DNA]</scope>
    <source>
        <strain evidence="3 4">36-1</strain>
    </source>
</reference>
<reference evidence="2" key="3">
    <citation type="submission" date="2023-11" db="EMBL/GenBank/DDBJ databases">
        <authorList>
            <person name="Beijen E."/>
            <person name="Ohm R.A."/>
        </authorList>
    </citation>
    <scope>NUCLEOTIDE SEQUENCE</scope>
    <source>
        <strain evidence="2">CBS 150709</strain>
    </source>
</reference>
<evidence type="ECO:0000313" key="2">
    <source>
        <dbReference type="EMBL" id="KAK4086156.1"/>
    </source>
</evidence>
<dbReference type="AlphaFoldDB" id="A0A2U3E589"/>
<organism evidence="3 4">
    <name type="scientific">Purpureocillium lilacinum</name>
    <name type="common">Paecilomyces lilacinus</name>
    <dbReference type="NCBI Taxonomy" id="33203"/>
    <lineage>
        <taxon>Eukaryota</taxon>
        <taxon>Fungi</taxon>
        <taxon>Dikarya</taxon>
        <taxon>Ascomycota</taxon>
        <taxon>Pezizomycotina</taxon>
        <taxon>Sordariomycetes</taxon>
        <taxon>Hypocreomycetidae</taxon>
        <taxon>Hypocreales</taxon>
        <taxon>Ophiocordycipitaceae</taxon>
        <taxon>Purpureocillium</taxon>
    </lineage>
</organism>
<evidence type="ECO:0000313" key="3">
    <source>
        <dbReference type="EMBL" id="PWI69649.1"/>
    </source>
</evidence>
<reference evidence="2 5" key="4">
    <citation type="journal article" date="2024" name="Microbiol. Resour. Announc.">
        <title>Genome annotations for the ascomycete fungi Trichoderma harzianum, Trichoderma aggressivum, and Purpureocillium lilacinum.</title>
        <authorList>
            <person name="Beijen E.P.W."/>
            <person name="Ohm R.A."/>
        </authorList>
    </citation>
    <scope>NUCLEOTIDE SEQUENCE [LARGE SCALE GENOMIC DNA]</scope>
    <source>
        <strain evidence="2 5">CBS 150709</strain>
    </source>
</reference>
<evidence type="ECO:0000313" key="4">
    <source>
        <dbReference type="Proteomes" id="UP000245956"/>
    </source>
</evidence>
<gene>
    <name evidence="3" type="ORF">PCL_00561</name>
    <name evidence="2" type="ORF">Purlil1_9468</name>
</gene>
<dbReference type="Proteomes" id="UP000245956">
    <property type="component" value="Unassembled WGS sequence"/>
</dbReference>
<reference evidence="3" key="1">
    <citation type="submission" date="2015-05" db="EMBL/GenBank/DDBJ databases">
        <authorList>
            <person name="Wang D.B."/>
            <person name="Wang M."/>
        </authorList>
    </citation>
    <scope>NUCLEOTIDE SEQUENCE</scope>
    <source>
        <strain evidence="3">36-1</strain>
    </source>
</reference>
<sequence length="199" mass="21123">MEDAVGNDSIREPDREIGKGKRSLSARGVGAGLAHVFHSAAADDIRNSSASTPLAGGWRLAAVRTGGQHAHCLGKTGITFKTTFRRMRRLAFTFLFPFCSRIRAPSNLAVPGGRAVLTLLYADPARAVVMSPGSHFSARAWDGCQAILESGVQATVGIGPGWTWSRLEYTAGTARSVLCQIGVDARSGDEALERAMRPA</sequence>
<feature type="region of interest" description="Disordered" evidence="1">
    <location>
        <begin position="1"/>
        <end position="23"/>
    </location>
</feature>
<evidence type="ECO:0000313" key="5">
    <source>
        <dbReference type="Proteomes" id="UP001287286"/>
    </source>
</evidence>
<keyword evidence="5" id="KW-1185">Reference proteome</keyword>
<accession>A0A2U3E589</accession>
<evidence type="ECO:0000256" key="1">
    <source>
        <dbReference type="SAM" id="MobiDB-lite"/>
    </source>
</evidence>
<dbReference type="EMBL" id="LCWV01000011">
    <property type="protein sequence ID" value="PWI69649.1"/>
    <property type="molecule type" value="Genomic_DNA"/>
</dbReference>